<organism evidence="3 4">
    <name type="scientific">Triparma laevis f. longispina</name>
    <dbReference type="NCBI Taxonomy" id="1714387"/>
    <lineage>
        <taxon>Eukaryota</taxon>
        <taxon>Sar</taxon>
        <taxon>Stramenopiles</taxon>
        <taxon>Ochrophyta</taxon>
        <taxon>Bolidophyceae</taxon>
        <taxon>Parmales</taxon>
        <taxon>Triparmaceae</taxon>
        <taxon>Triparma</taxon>
    </lineage>
</organism>
<gene>
    <name evidence="3" type="ORF">TrLO_g5111</name>
</gene>
<keyword evidence="4" id="KW-1185">Reference proteome</keyword>
<evidence type="ECO:0000256" key="1">
    <source>
        <dbReference type="SAM" id="MobiDB-lite"/>
    </source>
</evidence>
<feature type="region of interest" description="Disordered" evidence="1">
    <location>
        <begin position="101"/>
        <end position="136"/>
    </location>
</feature>
<protein>
    <recommendedName>
        <fullName evidence="5">STI1 domain-containing protein</fullName>
    </recommendedName>
</protein>
<dbReference type="AlphaFoldDB" id="A0A9W6ZRJ2"/>
<dbReference type="EMBL" id="BRXW01000443">
    <property type="protein sequence ID" value="GMH55269.1"/>
    <property type="molecule type" value="Genomic_DNA"/>
</dbReference>
<comment type="caution">
    <text evidence="3">The sequence shown here is derived from an EMBL/GenBank/DDBJ whole genome shotgun (WGS) entry which is preliminary data.</text>
</comment>
<dbReference type="Proteomes" id="UP001165122">
    <property type="component" value="Unassembled WGS sequence"/>
</dbReference>
<evidence type="ECO:0008006" key="5">
    <source>
        <dbReference type="Google" id="ProtNLM"/>
    </source>
</evidence>
<evidence type="ECO:0000256" key="2">
    <source>
        <dbReference type="SAM" id="SignalP"/>
    </source>
</evidence>
<dbReference type="OrthoDB" id="533763at2759"/>
<accession>A0A9W6ZRJ2</accession>
<reference evidence="4" key="1">
    <citation type="journal article" date="2023" name="Commun. Biol.">
        <title>Genome analysis of Parmales, the sister group of diatoms, reveals the evolutionary specialization of diatoms from phago-mixotrophs to photoautotrophs.</title>
        <authorList>
            <person name="Ban H."/>
            <person name="Sato S."/>
            <person name="Yoshikawa S."/>
            <person name="Yamada K."/>
            <person name="Nakamura Y."/>
            <person name="Ichinomiya M."/>
            <person name="Sato N."/>
            <person name="Blanc-Mathieu R."/>
            <person name="Endo H."/>
            <person name="Kuwata A."/>
            <person name="Ogata H."/>
        </authorList>
    </citation>
    <scope>NUCLEOTIDE SEQUENCE [LARGE SCALE GENOMIC DNA]</scope>
    <source>
        <strain evidence="4">NIES 3700</strain>
    </source>
</reference>
<evidence type="ECO:0000313" key="3">
    <source>
        <dbReference type="EMBL" id="GMH55269.1"/>
    </source>
</evidence>
<evidence type="ECO:0000313" key="4">
    <source>
        <dbReference type="Proteomes" id="UP001165122"/>
    </source>
</evidence>
<dbReference type="Gene3D" id="1.10.260.100">
    <property type="match status" value="1"/>
</dbReference>
<feature type="signal peptide" evidence="2">
    <location>
        <begin position="1"/>
        <end position="18"/>
    </location>
</feature>
<name>A0A9W6ZRJ2_9STRA</name>
<keyword evidence="2" id="KW-0732">Signal</keyword>
<feature type="compositionally biased region" description="Pro residues" evidence="1">
    <location>
        <begin position="110"/>
        <end position="125"/>
    </location>
</feature>
<sequence>MRVLLVLVLFLVVDQFHGFVPTAFQRAKRRHVTLYNDADDWASAAMNNAVEFDSLKSLSLDDMKAGQMKKELTYRGLSAEGLFEKADLRVALEEARVNNVEKFNDASEPPSAPAPSPSAPAPSPSPSSSSSSDVSSMKIKDIKLELESYSVAYNDLFEKSEFIERLSKCRDEGMKPVAKEEEEEEGDYKDVSVSKMGGGGGMGGMGGMGGLGDIASMFGGIGGGGGGGGGMGGMNMADLASMMGGMGGGGGGGMGGPGMQSKIQELMKNPKAMAIIQKAQSNPKVMAAVTDCMSNPGNIAKYSNDPDIKPLLDELKGFI</sequence>
<feature type="chain" id="PRO_5040819729" description="STI1 domain-containing protein" evidence="2">
    <location>
        <begin position="19"/>
        <end position="319"/>
    </location>
</feature>
<proteinExistence type="predicted"/>